<gene>
    <name evidence="1" type="ORF">DW042_09825</name>
</gene>
<dbReference type="EMBL" id="QROC01000010">
    <property type="protein sequence ID" value="RHK97703.1"/>
    <property type="molecule type" value="Genomic_DNA"/>
</dbReference>
<accession>A0A415HTW8</accession>
<sequence>MEYIDKTKLRNEGEAIIDAFLKRLQEAGEYPDDLYEAFKSDKDENGEYSKDKLIKVLLTEQDNHCCYCMKKLDRNEDEITLEHLILNSITERQKYNEYFKRNTVLNNKVCLAKDFIDKNETNTPPYPHTVAYENLAASCNGKFFSRTEKYVQCCNLKRENKYMEPIVLYDTIHNEFEYTTNGFAIWKNETSIFPLTSTLGLNAPVLRMIRRIWFYAKDNQIDLEKINRQEVLCGLLGEFTDKEFADTNYFEILSNFQNDGYWNLLLKYSYFG</sequence>
<protein>
    <submittedName>
        <fullName evidence="1">Uncharacterized protein</fullName>
    </submittedName>
</protein>
<comment type="caution">
    <text evidence="1">The sequence shown here is derived from an EMBL/GenBank/DDBJ whole genome shotgun (WGS) entry which is preliminary data.</text>
</comment>
<dbReference type="AlphaFoldDB" id="A0A415HTW8"/>
<reference evidence="1 2" key="1">
    <citation type="submission" date="2018-08" db="EMBL/GenBank/DDBJ databases">
        <title>A genome reference for cultivated species of the human gut microbiota.</title>
        <authorList>
            <person name="Zou Y."/>
            <person name="Xue W."/>
            <person name="Luo G."/>
        </authorList>
    </citation>
    <scope>NUCLEOTIDE SEQUENCE [LARGE SCALE GENOMIC DNA]</scope>
    <source>
        <strain evidence="1 2">AF39-6AC</strain>
    </source>
</reference>
<dbReference type="RefSeq" id="WP_118407681.1">
    <property type="nucleotide sequence ID" value="NZ_AP031409.1"/>
</dbReference>
<evidence type="ECO:0000313" key="1">
    <source>
        <dbReference type="EMBL" id="RHK97703.1"/>
    </source>
</evidence>
<evidence type="ECO:0000313" key="2">
    <source>
        <dbReference type="Proteomes" id="UP000284417"/>
    </source>
</evidence>
<name>A0A415HTW8_9BACE</name>
<organism evidence="1 2">
    <name type="scientific">Bacteroides xylanisolvens</name>
    <dbReference type="NCBI Taxonomy" id="371601"/>
    <lineage>
        <taxon>Bacteria</taxon>
        <taxon>Pseudomonadati</taxon>
        <taxon>Bacteroidota</taxon>
        <taxon>Bacteroidia</taxon>
        <taxon>Bacteroidales</taxon>
        <taxon>Bacteroidaceae</taxon>
        <taxon>Bacteroides</taxon>
    </lineage>
</organism>
<proteinExistence type="predicted"/>
<dbReference type="Proteomes" id="UP000284417">
    <property type="component" value="Unassembled WGS sequence"/>
</dbReference>